<feature type="region of interest" description="Disordered" evidence="1">
    <location>
        <begin position="1"/>
        <end position="28"/>
    </location>
</feature>
<evidence type="ECO:0000256" key="1">
    <source>
        <dbReference type="SAM" id="MobiDB-lite"/>
    </source>
</evidence>
<name>A0A6V8LHW6_9ACTN</name>
<dbReference type="Proteomes" id="UP000482960">
    <property type="component" value="Unassembled WGS sequence"/>
</dbReference>
<proteinExistence type="predicted"/>
<organism evidence="2 3">
    <name type="scientific">Phytohabitans rumicis</name>
    <dbReference type="NCBI Taxonomy" id="1076125"/>
    <lineage>
        <taxon>Bacteria</taxon>
        <taxon>Bacillati</taxon>
        <taxon>Actinomycetota</taxon>
        <taxon>Actinomycetes</taxon>
        <taxon>Micromonosporales</taxon>
        <taxon>Micromonosporaceae</taxon>
    </lineage>
</organism>
<evidence type="ECO:0000313" key="2">
    <source>
        <dbReference type="EMBL" id="GFJ95764.1"/>
    </source>
</evidence>
<reference evidence="2 3" key="1">
    <citation type="submission" date="2020-03" db="EMBL/GenBank/DDBJ databases">
        <title>Whole genome shotgun sequence of Phytohabitans rumicis NBRC 108638.</title>
        <authorList>
            <person name="Komaki H."/>
            <person name="Tamura T."/>
        </authorList>
    </citation>
    <scope>NUCLEOTIDE SEQUENCE [LARGE SCALE GENOMIC DNA]</scope>
    <source>
        <strain evidence="2 3">NBRC 108638</strain>
    </source>
</reference>
<comment type="caution">
    <text evidence="2">The sequence shown here is derived from an EMBL/GenBank/DDBJ whole genome shotgun (WGS) entry which is preliminary data.</text>
</comment>
<keyword evidence="3" id="KW-1185">Reference proteome</keyword>
<protein>
    <submittedName>
        <fullName evidence="2">Uncharacterized protein</fullName>
    </submittedName>
</protein>
<evidence type="ECO:0000313" key="3">
    <source>
        <dbReference type="Proteomes" id="UP000482960"/>
    </source>
</evidence>
<dbReference type="EMBL" id="BLPG01000002">
    <property type="protein sequence ID" value="GFJ95764.1"/>
    <property type="molecule type" value="Genomic_DNA"/>
</dbReference>
<accession>A0A6V8LHW6</accession>
<feature type="compositionally biased region" description="Basic and acidic residues" evidence="1">
    <location>
        <begin position="1"/>
        <end position="18"/>
    </location>
</feature>
<sequence>MPYRASGHDNSKIDRRGEGAGYSQRMTPDLREDTVAMLAAAGITVTEEGKARARAELAEVAARWTRERRAALREQVGLPPAAAA</sequence>
<dbReference type="AlphaFoldDB" id="A0A6V8LHW6"/>
<gene>
    <name evidence="2" type="ORF">Prum_094060</name>
</gene>
<reference evidence="2 3" key="2">
    <citation type="submission" date="2020-03" db="EMBL/GenBank/DDBJ databases">
        <authorList>
            <person name="Ichikawa N."/>
            <person name="Kimura A."/>
            <person name="Kitahashi Y."/>
            <person name="Uohara A."/>
        </authorList>
    </citation>
    <scope>NUCLEOTIDE SEQUENCE [LARGE SCALE GENOMIC DNA]</scope>
    <source>
        <strain evidence="2 3">NBRC 108638</strain>
    </source>
</reference>